<evidence type="ECO:0000256" key="4">
    <source>
        <dbReference type="PIRNR" id="PIRNR000446"/>
    </source>
</evidence>
<keyword evidence="1 4" id="KW-0808">Transferase</keyword>
<dbReference type="GO" id="GO:0005829">
    <property type="term" value="C:cytosol"/>
    <property type="evidence" value="ECO:0007669"/>
    <property type="project" value="TreeGrafter"/>
</dbReference>
<dbReference type="SUPFAM" id="SSF55048">
    <property type="entry name" value="Probable ACP-binding domain of malonyl-CoA ACP transacylase"/>
    <property type="match status" value="1"/>
</dbReference>
<evidence type="ECO:0000256" key="1">
    <source>
        <dbReference type="ARBA" id="ARBA00022679"/>
    </source>
</evidence>
<dbReference type="InterPro" id="IPR024925">
    <property type="entry name" value="Malonyl_CoA-ACP_transAc"/>
</dbReference>
<evidence type="ECO:0000256" key="3">
    <source>
        <dbReference type="ARBA" id="ARBA00048462"/>
    </source>
</evidence>
<dbReference type="Gene3D" id="3.30.70.250">
    <property type="entry name" value="Malonyl-CoA ACP transacylase, ACP-binding"/>
    <property type="match status" value="1"/>
</dbReference>
<dbReference type="InterPro" id="IPR016035">
    <property type="entry name" value="Acyl_Trfase/lysoPLipase"/>
</dbReference>
<dbReference type="AlphaFoldDB" id="A0A806KEG2"/>
<dbReference type="SUPFAM" id="SSF52151">
    <property type="entry name" value="FabD/lysophospholipase-like"/>
    <property type="match status" value="1"/>
</dbReference>
<dbReference type="InterPro" id="IPR050858">
    <property type="entry name" value="Mal-CoA-ACP_Trans/PKS_FabD"/>
</dbReference>
<dbReference type="PIRSF" id="PIRSF000446">
    <property type="entry name" value="Mct"/>
    <property type="match status" value="1"/>
</dbReference>
<dbReference type="InterPro" id="IPR016036">
    <property type="entry name" value="Malonyl_transacylase_ACP-bd"/>
</dbReference>
<dbReference type="GO" id="GO:0006633">
    <property type="term" value="P:fatty acid biosynthetic process"/>
    <property type="evidence" value="ECO:0007669"/>
    <property type="project" value="TreeGrafter"/>
</dbReference>
<dbReference type="GO" id="GO:0004314">
    <property type="term" value="F:[acyl-carrier-protein] S-malonyltransferase activity"/>
    <property type="evidence" value="ECO:0007669"/>
    <property type="project" value="UniProtKB-EC"/>
</dbReference>
<dbReference type="Pfam" id="PF00698">
    <property type="entry name" value="Acyl_transf_1"/>
    <property type="match status" value="1"/>
</dbReference>
<evidence type="ECO:0000313" key="7">
    <source>
        <dbReference type="EMBL" id="AGS53037.1"/>
    </source>
</evidence>
<feature type="active site" evidence="5">
    <location>
        <position position="213"/>
    </location>
</feature>
<accession>A0A806KEG2</accession>
<dbReference type="PANTHER" id="PTHR42681">
    <property type="entry name" value="MALONYL-COA-ACYL CARRIER PROTEIN TRANSACYLASE, MITOCHONDRIAL"/>
    <property type="match status" value="1"/>
</dbReference>
<keyword evidence="2 4" id="KW-0012">Acyltransferase</keyword>
<dbReference type="SMART" id="SM00827">
    <property type="entry name" value="PKS_AT"/>
    <property type="match status" value="1"/>
</dbReference>
<reference evidence="7" key="1">
    <citation type="submission" date="2012-03" db="EMBL/GenBank/DDBJ databases">
        <title>Functional metagenomics reveals considerable lignocellulase gene clusters in the gut microbiome of a wood-feeding higher termite.</title>
        <authorList>
            <person name="Liu N."/>
        </authorList>
    </citation>
    <scope>NUCLEOTIDE SEQUENCE</scope>
</reference>
<dbReference type="InterPro" id="IPR001227">
    <property type="entry name" value="Ac_transferase_dom_sf"/>
</dbReference>
<name>A0A806KEG2_9BACT</name>
<dbReference type="InterPro" id="IPR014043">
    <property type="entry name" value="Acyl_transferase_dom"/>
</dbReference>
<dbReference type="Gene3D" id="3.40.366.10">
    <property type="entry name" value="Malonyl-Coenzyme A Acyl Carrier Protein, domain 2"/>
    <property type="match status" value="1"/>
</dbReference>
<dbReference type="PANTHER" id="PTHR42681:SF1">
    <property type="entry name" value="MALONYL-COA-ACYL CARRIER PROTEIN TRANSACYLASE, MITOCHONDRIAL"/>
    <property type="match status" value="1"/>
</dbReference>
<evidence type="ECO:0000256" key="2">
    <source>
        <dbReference type="ARBA" id="ARBA00023315"/>
    </source>
</evidence>
<dbReference type="EMBL" id="JQ844219">
    <property type="protein sequence ID" value="AGS53037.1"/>
    <property type="molecule type" value="Genomic_DNA"/>
</dbReference>
<organism evidence="7">
    <name type="scientific">uncultured bacterium contig00031</name>
    <dbReference type="NCBI Taxonomy" id="1181520"/>
    <lineage>
        <taxon>Bacteria</taxon>
        <taxon>environmental samples</taxon>
    </lineage>
</organism>
<comment type="catalytic activity">
    <reaction evidence="3 4">
        <text>holo-[ACP] + malonyl-CoA = malonyl-[ACP] + CoA</text>
        <dbReference type="Rhea" id="RHEA:41792"/>
        <dbReference type="Rhea" id="RHEA-COMP:9623"/>
        <dbReference type="Rhea" id="RHEA-COMP:9685"/>
        <dbReference type="ChEBI" id="CHEBI:57287"/>
        <dbReference type="ChEBI" id="CHEBI:57384"/>
        <dbReference type="ChEBI" id="CHEBI:64479"/>
        <dbReference type="ChEBI" id="CHEBI:78449"/>
        <dbReference type="EC" id="2.3.1.39"/>
    </reaction>
</comment>
<dbReference type="EC" id="2.3.1.39" evidence="4"/>
<evidence type="ECO:0000256" key="5">
    <source>
        <dbReference type="PIRSR" id="PIRSR000446-1"/>
    </source>
</evidence>
<feature type="domain" description="Malonyl-CoA:ACP transacylase (MAT)" evidence="6">
    <location>
        <begin position="15"/>
        <end position="316"/>
    </location>
</feature>
<proteinExistence type="inferred from homology"/>
<evidence type="ECO:0000259" key="6">
    <source>
        <dbReference type="SMART" id="SM00827"/>
    </source>
</evidence>
<protein>
    <recommendedName>
        <fullName evidence="4">Malonyl CoA-acyl carrier protein transacylase</fullName>
        <ecNumber evidence="4">2.3.1.39</ecNumber>
    </recommendedName>
</protein>
<sequence>MIVNKAAGLKSAFYLFPGQGAQYSGMALDLLEKSERVKCLFSTASEINGKDMTDLLGNSNPETLKKADVAQPTITLANLAAAAYLAEKGVKPVGCAGFSLGEYAALAVSGVITIEECFSLVKERGKAMQAAIDSMKDEGSGMAAVIGLAYAQVEALLAELERDGLSYLYAANINSPKQIVVSGSAGALEEAEKHFKAAGARHFIRLDVAGPFHSPFMKEAADAFVPALEKVKFKDPFIPVYSNVTGKQIRSGTEAKTLAIQHITEAVRWTDEEAAIEAAGGMECLLETGPGKVLQGLWKHTGSTLPCYAAGTAAEINGLVNNGNGK</sequence>
<feature type="active site" evidence="5">
    <location>
        <position position="99"/>
    </location>
</feature>
<comment type="similarity">
    <text evidence="4">Belongs to the fabD family.</text>
</comment>